<keyword evidence="3" id="KW-1185">Reference proteome</keyword>
<feature type="compositionally biased region" description="Basic and acidic residues" evidence="1">
    <location>
        <begin position="434"/>
        <end position="455"/>
    </location>
</feature>
<protein>
    <submittedName>
        <fullName evidence="2">Uncharacterized protein</fullName>
    </submittedName>
</protein>
<name>A0AAE0GKI4_9CHLO</name>
<dbReference type="EMBL" id="LGRX02004730">
    <property type="protein sequence ID" value="KAK3279672.1"/>
    <property type="molecule type" value="Genomic_DNA"/>
</dbReference>
<feature type="compositionally biased region" description="Basic and acidic residues" evidence="1">
    <location>
        <begin position="651"/>
        <end position="669"/>
    </location>
</feature>
<feature type="region of interest" description="Disordered" evidence="1">
    <location>
        <begin position="329"/>
        <end position="471"/>
    </location>
</feature>
<feature type="compositionally biased region" description="Basic and acidic residues" evidence="1">
    <location>
        <begin position="534"/>
        <end position="543"/>
    </location>
</feature>
<dbReference type="AlphaFoldDB" id="A0AAE0GKI4"/>
<feature type="compositionally biased region" description="Polar residues" evidence="1">
    <location>
        <begin position="420"/>
        <end position="431"/>
    </location>
</feature>
<proteinExistence type="predicted"/>
<organism evidence="2 3">
    <name type="scientific">Cymbomonas tetramitiformis</name>
    <dbReference type="NCBI Taxonomy" id="36881"/>
    <lineage>
        <taxon>Eukaryota</taxon>
        <taxon>Viridiplantae</taxon>
        <taxon>Chlorophyta</taxon>
        <taxon>Pyramimonadophyceae</taxon>
        <taxon>Pyramimonadales</taxon>
        <taxon>Pyramimonadaceae</taxon>
        <taxon>Cymbomonas</taxon>
    </lineage>
</organism>
<evidence type="ECO:0000256" key="1">
    <source>
        <dbReference type="SAM" id="MobiDB-lite"/>
    </source>
</evidence>
<gene>
    <name evidence="2" type="ORF">CYMTET_12451</name>
</gene>
<feature type="compositionally biased region" description="Basic and acidic residues" evidence="1">
    <location>
        <begin position="372"/>
        <end position="385"/>
    </location>
</feature>
<reference evidence="2 3" key="1">
    <citation type="journal article" date="2015" name="Genome Biol. Evol.">
        <title>Comparative Genomics of a Bacterivorous Green Alga Reveals Evolutionary Causalities and Consequences of Phago-Mixotrophic Mode of Nutrition.</title>
        <authorList>
            <person name="Burns J.A."/>
            <person name="Paasch A."/>
            <person name="Narechania A."/>
            <person name="Kim E."/>
        </authorList>
    </citation>
    <scope>NUCLEOTIDE SEQUENCE [LARGE SCALE GENOMIC DNA]</scope>
    <source>
        <strain evidence="2 3">PLY_AMNH</strain>
    </source>
</reference>
<feature type="region of interest" description="Disordered" evidence="1">
    <location>
        <begin position="520"/>
        <end position="543"/>
    </location>
</feature>
<evidence type="ECO:0000313" key="2">
    <source>
        <dbReference type="EMBL" id="KAK3279672.1"/>
    </source>
</evidence>
<evidence type="ECO:0000313" key="3">
    <source>
        <dbReference type="Proteomes" id="UP001190700"/>
    </source>
</evidence>
<sequence>MTVVGRLRDAFKRNLSIRRKDKNAQGDSPKKSRPSWFTGLKINFSANAKSFKRTLTKTFTFQKQRVSDVKVAGKAKKSHVERKLARESKFRKYNRMVAEEFMSIMGWNGGVAAARRRKELDEQGCPPEDDGPDVVVPVTSAVEELNSAAESEAPIERHTHVKETRGSLTVEEDTKVPSMDAEFPMMSTDIDVEDLERERMIPMPAQVPQEDMPVSQHPGAGQQRAESKEKVFVPALAHAEQEVKLDVQDTREAIPVRRSVHGWGQNTTDVHAQKHSATLHPAHGREQEEARGVEDTIGNDVHVLEYSAEAKVDHVEEHRHQHGDVVNTKDAAARQQHHRTHKDNTRTATMQPPPLHAVENNDAQTWMAPSRQSRDAPTHQLRDSVWKPGGGRDLGQFSKYEHVSDGPALGADDASHTHKNTASASRPNLQAGQARDHKQQAHHHDTRPKQLDQREHHHKTHTTKFDESHLPHFTAERSQRAYRAADDPHLEGQLIVLDASESAMYEIEDAADGPIERPVTHVQDHHQPAPSPSRQKDPSGNKHEARKVVKFDHGDDYSNSHTQVQGKQSHFNVQVRGQAVLGEALMASPCPKGETQQVHHRNVKPVRKAGNKGPRPHPSSGWEGEGSFNVRGQSVVRIEERSPQQNGKPKGNRDHGMKFAEYVEQKQQQ</sequence>
<feature type="region of interest" description="Disordered" evidence="1">
    <location>
        <begin position="590"/>
        <end position="669"/>
    </location>
</feature>
<accession>A0AAE0GKI4</accession>
<comment type="caution">
    <text evidence="2">The sequence shown here is derived from an EMBL/GenBank/DDBJ whole genome shotgun (WGS) entry which is preliminary data.</text>
</comment>
<feature type="compositionally biased region" description="Basic residues" evidence="1">
    <location>
        <begin position="598"/>
        <end position="610"/>
    </location>
</feature>
<dbReference type="Proteomes" id="UP001190700">
    <property type="component" value="Unassembled WGS sequence"/>
</dbReference>